<protein>
    <recommendedName>
        <fullName evidence="1">NERD domain-containing protein</fullName>
    </recommendedName>
</protein>
<dbReference type="EMBL" id="JBEPSD010000001">
    <property type="protein sequence ID" value="MET4568410.1"/>
    <property type="molecule type" value="Genomic_DNA"/>
</dbReference>
<proteinExistence type="predicted"/>
<dbReference type="InterPro" id="IPR011528">
    <property type="entry name" value="NERD"/>
</dbReference>
<name>A0ABV2PTQ7_9GAMM</name>
<comment type="caution">
    <text evidence="2">The sequence shown here is derived from an EMBL/GenBank/DDBJ whole genome shotgun (WGS) entry which is preliminary data.</text>
</comment>
<gene>
    <name evidence="2" type="ORF">ABIE04_000737</name>
</gene>
<evidence type="ECO:0000313" key="3">
    <source>
        <dbReference type="Proteomes" id="UP001549251"/>
    </source>
</evidence>
<sequence>MTAQLLIPLASKGCQVFHDIPADGFNLDHVVIGPHAVYMVETKSRRKPGKGKQSANVEYDGKALRFPDHVTSKPVDQARHEARWLAEFLRGAAGENVLVIPVVALPGWYVNSGRNAHLSDVIVLNPKMHGTFTSKRSDTPLSDSLRNRIVYALVQRYPALP</sequence>
<dbReference type="PROSITE" id="PS50965">
    <property type="entry name" value="NERD"/>
    <property type="match status" value="1"/>
</dbReference>
<feature type="domain" description="NERD" evidence="1">
    <location>
        <begin position="1"/>
        <end position="112"/>
    </location>
</feature>
<reference evidence="2 3" key="1">
    <citation type="submission" date="2024-06" db="EMBL/GenBank/DDBJ databases">
        <title>Sorghum-associated microbial communities from plants grown in Nebraska, USA.</title>
        <authorList>
            <person name="Schachtman D."/>
        </authorList>
    </citation>
    <scope>NUCLEOTIDE SEQUENCE [LARGE SCALE GENOMIC DNA]</scope>
    <source>
        <strain evidence="2 3">1757</strain>
    </source>
</reference>
<dbReference type="Pfam" id="PF08378">
    <property type="entry name" value="NERD"/>
    <property type="match status" value="1"/>
</dbReference>
<organism evidence="2 3">
    <name type="scientific">Rhodanobacter soli</name>
    <dbReference type="NCBI Taxonomy" id="590609"/>
    <lineage>
        <taxon>Bacteria</taxon>
        <taxon>Pseudomonadati</taxon>
        <taxon>Pseudomonadota</taxon>
        <taxon>Gammaproteobacteria</taxon>
        <taxon>Lysobacterales</taxon>
        <taxon>Rhodanobacteraceae</taxon>
        <taxon>Rhodanobacter</taxon>
    </lineage>
</organism>
<dbReference type="Proteomes" id="UP001549251">
    <property type="component" value="Unassembled WGS sequence"/>
</dbReference>
<evidence type="ECO:0000313" key="2">
    <source>
        <dbReference type="EMBL" id="MET4568410.1"/>
    </source>
</evidence>
<dbReference type="RefSeq" id="WP_354547246.1">
    <property type="nucleotide sequence ID" value="NZ_JBEPSD010000001.1"/>
</dbReference>
<keyword evidence="3" id="KW-1185">Reference proteome</keyword>
<evidence type="ECO:0000259" key="1">
    <source>
        <dbReference type="PROSITE" id="PS50965"/>
    </source>
</evidence>
<accession>A0ABV2PTQ7</accession>